<dbReference type="HOGENOM" id="CLU_2164436_0_0_1"/>
<protein>
    <submittedName>
        <fullName evidence="1">Uncharacterized protein</fullName>
    </submittedName>
</protein>
<reference evidence="2" key="2">
    <citation type="submission" date="2015-01" db="EMBL/GenBank/DDBJ databases">
        <title>Evolutionary Origins and Diversification of the Mycorrhizal Mutualists.</title>
        <authorList>
            <consortium name="DOE Joint Genome Institute"/>
            <consortium name="Mycorrhizal Genomics Consortium"/>
            <person name="Kohler A."/>
            <person name="Kuo A."/>
            <person name="Nagy L.G."/>
            <person name="Floudas D."/>
            <person name="Copeland A."/>
            <person name="Barry K.W."/>
            <person name="Cichocki N."/>
            <person name="Veneault-Fourrey C."/>
            <person name="LaButti K."/>
            <person name="Lindquist E.A."/>
            <person name="Lipzen A."/>
            <person name="Lundell T."/>
            <person name="Morin E."/>
            <person name="Murat C."/>
            <person name="Riley R."/>
            <person name="Ohm R."/>
            <person name="Sun H."/>
            <person name="Tunlid A."/>
            <person name="Henrissat B."/>
            <person name="Grigoriev I.V."/>
            <person name="Hibbett D.S."/>
            <person name="Martin F."/>
        </authorList>
    </citation>
    <scope>NUCLEOTIDE SEQUENCE [LARGE SCALE GENOMIC DNA]</scope>
    <source>
        <strain evidence="2">Ve08.2h10</strain>
    </source>
</reference>
<dbReference type="EMBL" id="KN827048">
    <property type="protein sequence ID" value="KIK77316.1"/>
    <property type="molecule type" value="Genomic_DNA"/>
</dbReference>
<dbReference type="AlphaFoldDB" id="A0A0D0D185"/>
<reference evidence="1 2" key="1">
    <citation type="submission" date="2014-04" db="EMBL/GenBank/DDBJ databases">
        <authorList>
            <consortium name="DOE Joint Genome Institute"/>
            <person name="Kuo A."/>
            <person name="Kohler A."/>
            <person name="Jargeat P."/>
            <person name="Nagy L.G."/>
            <person name="Floudas D."/>
            <person name="Copeland A."/>
            <person name="Barry K.W."/>
            <person name="Cichocki N."/>
            <person name="Veneault-Fourrey C."/>
            <person name="LaButti K."/>
            <person name="Lindquist E.A."/>
            <person name="Lipzen A."/>
            <person name="Lundell T."/>
            <person name="Morin E."/>
            <person name="Murat C."/>
            <person name="Sun H."/>
            <person name="Tunlid A."/>
            <person name="Henrissat B."/>
            <person name="Grigoriev I.V."/>
            <person name="Hibbett D.S."/>
            <person name="Martin F."/>
            <person name="Nordberg H.P."/>
            <person name="Cantor M.N."/>
            <person name="Hua S.X."/>
        </authorList>
    </citation>
    <scope>NUCLEOTIDE SEQUENCE [LARGE SCALE GENOMIC DNA]</scope>
    <source>
        <strain evidence="1 2">Ve08.2h10</strain>
    </source>
</reference>
<dbReference type="STRING" id="930991.A0A0D0D185"/>
<name>A0A0D0D185_9AGAM</name>
<dbReference type="InParanoid" id="A0A0D0D185"/>
<proteinExistence type="predicted"/>
<gene>
    <name evidence="1" type="ORF">PAXRUDRAFT_387346</name>
</gene>
<evidence type="ECO:0000313" key="2">
    <source>
        <dbReference type="Proteomes" id="UP000054538"/>
    </source>
</evidence>
<sequence>MSQSTIELYPDERENVINHFPRDNVMEVFVEYIFNNMPAHLIYLADNGWKLVGRAELCDLFQPLRSPDEATLSKEQIIEHLVKPALKFAIFSHRWFNNAEPTFQDMVKGEN</sequence>
<dbReference type="OrthoDB" id="2644912at2759"/>
<feature type="non-terminal residue" evidence="1">
    <location>
        <position position="111"/>
    </location>
</feature>
<accession>A0A0D0D185</accession>
<dbReference type="Proteomes" id="UP000054538">
    <property type="component" value="Unassembled WGS sequence"/>
</dbReference>
<keyword evidence="2" id="KW-1185">Reference proteome</keyword>
<organism evidence="1 2">
    <name type="scientific">Paxillus rubicundulus Ve08.2h10</name>
    <dbReference type="NCBI Taxonomy" id="930991"/>
    <lineage>
        <taxon>Eukaryota</taxon>
        <taxon>Fungi</taxon>
        <taxon>Dikarya</taxon>
        <taxon>Basidiomycota</taxon>
        <taxon>Agaricomycotina</taxon>
        <taxon>Agaricomycetes</taxon>
        <taxon>Agaricomycetidae</taxon>
        <taxon>Boletales</taxon>
        <taxon>Paxilineae</taxon>
        <taxon>Paxillaceae</taxon>
        <taxon>Paxillus</taxon>
    </lineage>
</organism>
<feature type="non-terminal residue" evidence="1">
    <location>
        <position position="1"/>
    </location>
</feature>
<evidence type="ECO:0000313" key="1">
    <source>
        <dbReference type="EMBL" id="KIK77316.1"/>
    </source>
</evidence>